<organism evidence="4 5">
    <name type="scientific">Candidatus Terasakiella magnetica</name>
    <dbReference type="NCBI Taxonomy" id="1867952"/>
    <lineage>
        <taxon>Bacteria</taxon>
        <taxon>Pseudomonadati</taxon>
        <taxon>Pseudomonadota</taxon>
        <taxon>Alphaproteobacteria</taxon>
        <taxon>Rhodospirillales</taxon>
        <taxon>Terasakiellaceae</taxon>
        <taxon>Terasakiella</taxon>
    </lineage>
</organism>
<dbReference type="InterPro" id="IPR013655">
    <property type="entry name" value="PAS_fold_3"/>
</dbReference>
<reference evidence="4 5" key="1">
    <citation type="submission" date="2016-07" db="EMBL/GenBank/DDBJ databases">
        <authorList>
            <person name="Lefevre C.T."/>
        </authorList>
    </citation>
    <scope>NUCLEOTIDE SEQUENCE [LARGE SCALE GENOMIC DNA]</scope>
    <source>
        <strain evidence="4">PR1</strain>
    </source>
</reference>
<dbReference type="Pfam" id="PF13426">
    <property type="entry name" value="PAS_9"/>
    <property type="match status" value="1"/>
</dbReference>
<name>A0A1C3RGV6_9PROT</name>
<dbReference type="InterPro" id="IPR029787">
    <property type="entry name" value="Nucleotide_cyclase"/>
</dbReference>
<dbReference type="Pfam" id="PF01590">
    <property type="entry name" value="GAF"/>
    <property type="match status" value="1"/>
</dbReference>
<feature type="domain" description="GGDEF" evidence="3">
    <location>
        <begin position="572"/>
        <end position="705"/>
    </location>
</feature>
<dbReference type="PROSITE" id="PS50113">
    <property type="entry name" value="PAC"/>
    <property type="match status" value="1"/>
</dbReference>
<dbReference type="InterPro" id="IPR003018">
    <property type="entry name" value="GAF"/>
</dbReference>
<dbReference type="Proteomes" id="UP000231658">
    <property type="component" value="Unassembled WGS sequence"/>
</dbReference>
<dbReference type="CDD" id="cd00130">
    <property type="entry name" value="PAS"/>
    <property type="match status" value="2"/>
</dbReference>
<dbReference type="GO" id="GO:0052621">
    <property type="term" value="F:diguanylate cyclase activity"/>
    <property type="evidence" value="ECO:0007669"/>
    <property type="project" value="UniProtKB-EC"/>
</dbReference>
<dbReference type="NCBIfam" id="TIGR00229">
    <property type="entry name" value="sensory_box"/>
    <property type="match status" value="1"/>
</dbReference>
<evidence type="ECO:0000313" key="5">
    <source>
        <dbReference type="Proteomes" id="UP000231658"/>
    </source>
</evidence>
<dbReference type="PANTHER" id="PTHR44757">
    <property type="entry name" value="DIGUANYLATE CYCLASE DGCP"/>
    <property type="match status" value="1"/>
</dbReference>
<dbReference type="EMBL" id="FLYE01000012">
    <property type="protein sequence ID" value="SCA56495.1"/>
    <property type="molecule type" value="Genomic_DNA"/>
</dbReference>
<evidence type="ECO:0000313" key="4">
    <source>
        <dbReference type="EMBL" id="SCA56495.1"/>
    </source>
</evidence>
<dbReference type="Pfam" id="PF00990">
    <property type="entry name" value="GGDEF"/>
    <property type="match status" value="1"/>
</dbReference>
<dbReference type="InterPro" id="IPR000014">
    <property type="entry name" value="PAS"/>
</dbReference>
<dbReference type="Gene3D" id="3.30.70.270">
    <property type="match status" value="1"/>
</dbReference>
<dbReference type="AlphaFoldDB" id="A0A1C3RGV6"/>
<feature type="domain" description="PAS" evidence="1">
    <location>
        <begin position="307"/>
        <end position="358"/>
    </location>
</feature>
<dbReference type="InterPro" id="IPR029016">
    <property type="entry name" value="GAF-like_dom_sf"/>
</dbReference>
<dbReference type="Gene3D" id="3.30.450.20">
    <property type="entry name" value="PAS domain"/>
    <property type="match status" value="2"/>
</dbReference>
<evidence type="ECO:0000259" key="2">
    <source>
        <dbReference type="PROSITE" id="PS50113"/>
    </source>
</evidence>
<protein>
    <submittedName>
        <fullName evidence="4">Putative Diguanylate cyclase</fullName>
        <ecNumber evidence="4">2.7.7.65</ecNumber>
    </submittedName>
</protein>
<gene>
    <name evidence="4" type="ORF">MTBPR1_20343</name>
</gene>
<dbReference type="SMART" id="SM00091">
    <property type="entry name" value="PAS"/>
    <property type="match status" value="2"/>
</dbReference>
<dbReference type="Pfam" id="PF08447">
    <property type="entry name" value="PAS_3"/>
    <property type="match status" value="1"/>
</dbReference>
<dbReference type="Gene3D" id="3.30.450.40">
    <property type="match status" value="1"/>
</dbReference>
<keyword evidence="4" id="KW-0808">Transferase</keyword>
<proteinExistence type="predicted"/>
<feature type="domain" description="PAC" evidence="2">
    <location>
        <begin position="490"/>
        <end position="540"/>
    </location>
</feature>
<evidence type="ECO:0000259" key="1">
    <source>
        <dbReference type="PROSITE" id="PS50112"/>
    </source>
</evidence>
<dbReference type="RefSeq" id="WP_069188577.1">
    <property type="nucleotide sequence ID" value="NZ_FLYE01000012.1"/>
</dbReference>
<accession>A0A1C3RGV6</accession>
<dbReference type="PROSITE" id="PS50887">
    <property type="entry name" value="GGDEF"/>
    <property type="match status" value="1"/>
</dbReference>
<dbReference type="SUPFAM" id="SSF55785">
    <property type="entry name" value="PYP-like sensor domain (PAS domain)"/>
    <property type="match status" value="2"/>
</dbReference>
<keyword evidence="5" id="KW-1185">Reference proteome</keyword>
<dbReference type="InterPro" id="IPR000160">
    <property type="entry name" value="GGDEF_dom"/>
</dbReference>
<dbReference type="STRING" id="1867952.MTBPR1_20343"/>
<dbReference type="SUPFAM" id="SSF55781">
    <property type="entry name" value="GAF domain-like"/>
    <property type="match status" value="1"/>
</dbReference>
<dbReference type="SMART" id="SM00086">
    <property type="entry name" value="PAC"/>
    <property type="match status" value="2"/>
</dbReference>
<dbReference type="InterPro" id="IPR052155">
    <property type="entry name" value="Biofilm_reg_signaling"/>
</dbReference>
<dbReference type="SUPFAM" id="SSF55073">
    <property type="entry name" value="Nucleotide cyclase"/>
    <property type="match status" value="1"/>
</dbReference>
<dbReference type="EC" id="2.7.7.65" evidence="4"/>
<dbReference type="OrthoDB" id="9814202at2"/>
<dbReference type="PROSITE" id="PS50112">
    <property type="entry name" value="PAS"/>
    <property type="match status" value="2"/>
</dbReference>
<dbReference type="InterPro" id="IPR000700">
    <property type="entry name" value="PAS-assoc_C"/>
</dbReference>
<dbReference type="NCBIfam" id="TIGR00254">
    <property type="entry name" value="GGDEF"/>
    <property type="match status" value="1"/>
</dbReference>
<evidence type="ECO:0000259" key="3">
    <source>
        <dbReference type="PROSITE" id="PS50887"/>
    </source>
</evidence>
<feature type="domain" description="PAS" evidence="1">
    <location>
        <begin position="418"/>
        <end position="463"/>
    </location>
</feature>
<keyword evidence="4" id="KW-0548">Nucleotidyltransferase</keyword>
<dbReference type="InterPro" id="IPR043128">
    <property type="entry name" value="Rev_trsase/Diguanyl_cyclase"/>
</dbReference>
<sequence length="715" mass="80691">MDFEALVGRAAQYSSDIILIADKKSEECEALNILYGNPAFWREIGCSAQNVAQCGCHIKLSQPDFSNHALLSVSDGCQVCTTFRVSLTALPEEETGQTNCYMLVGRPSGASLSEGREQLYSDIARKFIERPADEAASAAVRAAGLYFDVEAAYAARLDLTSKVMDFRYHWTKMEPASQTQQVPQKQTICDWVLKQLQKNEVVQINDLASLPKEDLHLCTTLSESGTKACIMVPVLLSKKTIWFIGIHCMSTTRHWNKEDVDTFKVVGDLLGNAFTQNEIAWSLKESERRFSDVSANIPGVVYQMRRNKDGQNYLSYISQGVRELTGWGPASMLSKPELLEEMVLRQDRGRFREAIDKAGLDFASWSSDVRLQHRDGTTIKWVRSSGRTHRGSNGDTVWNGLLLDISDHHHAEETMRVSEERLRRILGTSPISIGISDVKTFKILFANKRLAEMFHLTRNDVIGFDTRKFYSNAKYHRQHWVETRRGKTLDNVEIECLRSDGTPFWAQITTRQIEYGGREAILWWAFDITDHKKSREALAHLAHHDSLTGLANRRLFDEHLRNAIALAKRNEAPGVLFYFDLDGFKPVNDQHGHTFGDWVLHQVGLRLRTVLRDTDIGARLGGDEFGVIAHGMDDIRAIEAVVHKMQEAISQPYVQEDKVAHIGLSIGVVRFFGTEDDTRKIVMLADSAMYKAKQAGKGSYRLINMPSCDVQKALS</sequence>
<dbReference type="SMART" id="SM00267">
    <property type="entry name" value="GGDEF"/>
    <property type="match status" value="1"/>
</dbReference>
<dbReference type="PANTHER" id="PTHR44757:SF2">
    <property type="entry name" value="BIOFILM ARCHITECTURE MAINTENANCE PROTEIN MBAA"/>
    <property type="match status" value="1"/>
</dbReference>
<dbReference type="InterPro" id="IPR035965">
    <property type="entry name" value="PAS-like_dom_sf"/>
</dbReference>
<dbReference type="CDD" id="cd01949">
    <property type="entry name" value="GGDEF"/>
    <property type="match status" value="1"/>
</dbReference>
<dbReference type="InterPro" id="IPR001610">
    <property type="entry name" value="PAC"/>
</dbReference>